<dbReference type="InterPro" id="IPR029063">
    <property type="entry name" value="SAM-dependent_MTases_sf"/>
</dbReference>
<proteinExistence type="predicted"/>
<dbReference type="Gene3D" id="3.40.50.150">
    <property type="entry name" value="Vaccinia Virus protein VP39"/>
    <property type="match status" value="2"/>
</dbReference>
<dbReference type="GO" id="GO:0008168">
    <property type="term" value="F:methyltransferase activity"/>
    <property type="evidence" value="ECO:0007669"/>
    <property type="project" value="UniProtKB-KW"/>
</dbReference>
<dbReference type="PANTHER" id="PTHR43861">
    <property type="entry name" value="TRANS-ACONITATE 2-METHYLTRANSFERASE-RELATED"/>
    <property type="match status" value="1"/>
</dbReference>
<keyword evidence="4" id="KW-1185">Reference proteome</keyword>
<dbReference type="Proteomes" id="UP000696294">
    <property type="component" value="Unassembled WGS sequence"/>
</dbReference>
<feature type="domain" description="Methyltransferase type 12" evidence="2">
    <location>
        <begin position="653"/>
        <end position="751"/>
    </location>
</feature>
<dbReference type="SUPFAM" id="SSF53335">
    <property type="entry name" value="S-adenosyl-L-methionine-dependent methyltransferases"/>
    <property type="match status" value="2"/>
</dbReference>
<protein>
    <submittedName>
        <fullName evidence="3">Class I SAM-dependent methyltransferase</fullName>
    </submittedName>
</protein>
<keyword evidence="3" id="KW-0489">Methyltransferase</keyword>
<dbReference type="Pfam" id="PF08242">
    <property type="entry name" value="Methyltransf_12"/>
    <property type="match status" value="2"/>
</dbReference>
<sequence>MTSYEPLLAHPWIARVDPAGTGGLAVTADPAALAVRREPGRPPVLGDLVAEHLEHWEEVYDWTYRSGQGAHRPDLDLSGWRATDTGRPLPAGHMAEWADRTAELVLRHRPSRLLELGCGTGMLLHRLHPHLKGYVGTDLAEHVVTRLNGLGLDGVTVVRAAAHEIGGDAVRAALAGLGERPDCVLLNSVTQCFPSVEYLAAVLHDAIGLVTPGGTVVVGDVRHSGLLDEHCRLLEAGSAERAAQRAAADTELLFDPATLAAAVASAGRRVTIGLFAKTLTDDTELTRYRFDAVLHVEPPQSPPAALRHWDDLGPDPMAALARLSGPVRVAGIPNGLFEHGAPTGASLRAALRGRDGAVLLDPDDPMRLQVAIPAAAGATPLDALAGVGRPHEPLGAFARARLAEVARRELRRAGLPIPERLTVRTPSGPGHDAASVAREAADADRAGRLALARLIGRAPEPVPDSALTHLIGRAPEPVPDSALTHLPPAVRRFDEIALRALTRLVAGVAPPGTPRTAEQIMAALGVAPRHEWIVRRWLEVLAAEGTVRRDHDGRFATVTPGDAAEDSAADLDRACADLGYPAQMATFYRTALARLPELLRDEIMAQALLFPDGDLLTSLGKDQHNVSNTYLNAAMGQVVGRAAATRTGPLRVVELGGGAGGSTAAALDGLGDARVDYLFTDVSRFFTMAAEDRYGDRLRYALLDINADLVAQGAVRAGADVVIAANVLHCARHAGRSLRWIRELLAPGGLLVLTEAIREHYLVLATMQFLLSPREGEPGLGAGDRRGGTGRVFLTGRELPAELAEAGLRPILELPRAGSPLAAPAQHLFVATRL</sequence>
<feature type="domain" description="Methyltransferase type 12" evidence="2">
    <location>
        <begin position="114"/>
        <end position="215"/>
    </location>
</feature>
<evidence type="ECO:0000313" key="3">
    <source>
        <dbReference type="EMBL" id="NJP92629.1"/>
    </source>
</evidence>
<evidence type="ECO:0000313" key="4">
    <source>
        <dbReference type="Proteomes" id="UP000696294"/>
    </source>
</evidence>
<evidence type="ECO:0000256" key="1">
    <source>
        <dbReference type="ARBA" id="ARBA00022679"/>
    </source>
</evidence>
<name>A0ABX1BA40_9ACTN</name>
<dbReference type="CDD" id="cd02440">
    <property type="entry name" value="AdoMet_MTases"/>
    <property type="match status" value="1"/>
</dbReference>
<reference evidence="3 4" key="1">
    <citation type="submission" date="2020-03" db="EMBL/GenBank/DDBJ databases">
        <title>WGS of actinomycetes isolated from Thailand.</title>
        <authorList>
            <person name="Thawai C."/>
        </authorList>
    </citation>
    <scope>NUCLEOTIDE SEQUENCE [LARGE SCALE GENOMIC DNA]</scope>
    <source>
        <strain evidence="3 4">FMUSA5-5</strain>
    </source>
</reference>
<dbReference type="RefSeq" id="WP_168011979.1">
    <property type="nucleotide sequence ID" value="NZ_JAATEP010000017.1"/>
</dbReference>
<dbReference type="EMBL" id="JAATEP010000017">
    <property type="protein sequence ID" value="NJP92629.1"/>
    <property type="molecule type" value="Genomic_DNA"/>
</dbReference>
<evidence type="ECO:0000259" key="2">
    <source>
        <dbReference type="Pfam" id="PF08242"/>
    </source>
</evidence>
<comment type="caution">
    <text evidence="3">The sequence shown here is derived from an EMBL/GenBank/DDBJ whole genome shotgun (WGS) entry which is preliminary data.</text>
</comment>
<keyword evidence="1" id="KW-0808">Transferase</keyword>
<accession>A0ABX1BA40</accession>
<dbReference type="GO" id="GO:0032259">
    <property type="term" value="P:methylation"/>
    <property type="evidence" value="ECO:0007669"/>
    <property type="project" value="UniProtKB-KW"/>
</dbReference>
<gene>
    <name evidence="3" type="ORF">HCN51_24775</name>
</gene>
<dbReference type="InterPro" id="IPR013217">
    <property type="entry name" value="Methyltransf_12"/>
</dbReference>
<organism evidence="3 4">
    <name type="scientific">Nonomuraea composti</name>
    <dbReference type="NCBI Taxonomy" id="2720023"/>
    <lineage>
        <taxon>Bacteria</taxon>
        <taxon>Bacillati</taxon>
        <taxon>Actinomycetota</taxon>
        <taxon>Actinomycetes</taxon>
        <taxon>Streptosporangiales</taxon>
        <taxon>Streptosporangiaceae</taxon>
        <taxon>Nonomuraea</taxon>
    </lineage>
</organism>
<dbReference type="PANTHER" id="PTHR43861:SF3">
    <property type="entry name" value="PUTATIVE (AFU_ORTHOLOGUE AFUA_2G14390)-RELATED"/>
    <property type="match status" value="1"/>
</dbReference>